<feature type="transmembrane region" description="Helical" evidence="8">
    <location>
        <begin position="20"/>
        <end position="37"/>
    </location>
</feature>
<dbReference type="PANTHER" id="PTHR33908:SF11">
    <property type="entry name" value="MEMBRANE PROTEIN"/>
    <property type="match status" value="1"/>
</dbReference>
<keyword evidence="4" id="KW-0808">Transferase</keyword>
<proteinExistence type="predicted"/>
<evidence type="ECO:0000256" key="1">
    <source>
        <dbReference type="ARBA" id="ARBA00004651"/>
    </source>
</evidence>
<gene>
    <name evidence="10" type="ORF">HC175_19640</name>
</gene>
<evidence type="ECO:0000256" key="5">
    <source>
        <dbReference type="ARBA" id="ARBA00022692"/>
    </source>
</evidence>
<sequence length="135" mass="15647">EMFKTNKIEQLKIKDGKPTAFRPPVWPFLIAGIFILFGYNLTYILIFKFLLHLLGIFIFYKTLKLLKLKEGLILLGCLLFAIHPAWQIYSRVFLSEPITMFFLTLWVYLLISFLQKKIGFLPQALAGGVLILSHP</sequence>
<evidence type="ECO:0000313" key="10">
    <source>
        <dbReference type="EMBL" id="NJW55129.1"/>
    </source>
</evidence>
<dbReference type="EMBL" id="JAAVJR010000838">
    <property type="protein sequence ID" value="NJW55129.1"/>
    <property type="molecule type" value="Genomic_DNA"/>
</dbReference>
<dbReference type="InterPro" id="IPR038731">
    <property type="entry name" value="RgtA/B/C-like"/>
</dbReference>
<evidence type="ECO:0000259" key="9">
    <source>
        <dbReference type="Pfam" id="PF13231"/>
    </source>
</evidence>
<evidence type="ECO:0000256" key="2">
    <source>
        <dbReference type="ARBA" id="ARBA00022475"/>
    </source>
</evidence>
<dbReference type="PANTHER" id="PTHR33908">
    <property type="entry name" value="MANNOSYLTRANSFERASE YKCB-RELATED"/>
    <property type="match status" value="1"/>
</dbReference>
<organism evidence="10 11">
    <name type="scientific">Salinimicrobium oceani</name>
    <dbReference type="NCBI Taxonomy" id="2722702"/>
    <lineage>
        <taxon>Bacteria</taxon>
        <taxon>Pseudomonadati</taxon>
        <taxon>Bacteroidota</taxon>
        <taxon>Flavobacteriia</taxon>
        <taxon>Flavobacteriales</taxon>
        <taxon>Flavobacteriaceae</taxon>
        <taxon>Salinimicrobium</taxon>
    </lineage>
</organism>
<feature type="transmembrane region" description="Helical" evidence="8">
    <location>
        <begin position="95"/>
        <end position="114"/>
    </location>
</feature>
<evidence type="ECO:0000256" key="4">
    <source>
        <dbReference type="ARBA" id="ARBA00022679"/>
    </source>
</evidence>
<keyword evidence="3" id="KW-0328">Glycosyltransferase</keyword>
<dbReference type="Proteomes" id="UP000703674">
    <property type="component" value="Unassembled WGS sequence"/>
</dbReference>
<feature type="non-terminal residue" evidence="10">
    <location>
        <position position="135"/>
    </location>
</feature>
<reference evidence="10 11" key="1">
    <citation type="submission" date="2020-03" db="EMBL/GenBank/DDBJ databases">
        <title>Salinimicrobium sp. nov, isolated from SCS.</title>
        <authorList>
            <person name="Cao W.R."/>
        </authorList>
    </citation>
    <scope>NUCLEOTIDE SEQUENCE [LARGE SCALE GENOMIC DNA]</scope>
    <source>
        <strain evidence="11">J15B91</strain>
    </source>
</reference>
<evidence type="ECO:0000256" key="7">
    <source>
        <dbReference type="ARBA" id="ARBA00023136"/>
    </source>
</evidence>
<keyword evidence="5 8" id="KW-0812">Transmembrane</keyword>
<evidence type="ECO:0000313" key="11">
    <source>
        <dbReference type="Proteomes" id="UP000703674"/>
    </source>
</evidence>
<feature type="transmembrane region" description="Helical" evidence="8">
    <location>
        <begin position="72"/>
        <end position="89"/>
    </location>
</feature>
<evidence type="ECO:0000256" key="6">
    <source>
        <dbReference type="ARBA" id="ARBA00022989"/>
    </source>
</evidence>
<keyword evidence="6 8" id="KW-1133">Transmembrane helix</keyword>
<protein>
    <recommendedName>
        <fullName evidence="9">Glycosyltransferase RgtA/B/C/D-like domain-containing protein</fullName>
    </recommendedName>
</protein>
<evidence type="ECO:0000256" key="3">
    <source>
        <dbReference type="ARBA" id="ARBA00022676"/>
    </source>
</evidence>
<evidence type="ECO:0000256" key="8">
    <source>
        <dbReference type="SAM" id="Phobius"/>
    </source>
</evidence>
<feature type="domain" description="Glycosyltransferase RgtA/B/C/D-like" evidence="9">
    <location>
        <begin position="22"/>
        <end position="128"/>
    </location>
</feature>
<keyword evidence="2" id="KW-1003">Cell membrane</keyword>
<comment type="caution">
    <text evidence="10">The sequence shown here is derived from an EMBL/GenBank/DDBJ whole genome shotgun (WGS) entry which is preliminary data.</text>
</comment>
<dbReference type="InterPro" id="IPR050297">
    <property type="entry name" value="LipidA_mod_glycosyltrf_83"/>
</dbReference>
<feature type="non-terminal residue" evidence="10">
    <location>
        <position position="1"/>
    </location>
</feature>
<accession>A0ABX1D3V5</accession>
<keyword evidence="11" id="KW-1185">Reference proteome</keyword>
<comment type="subcellular location">
    <subcellularLocation>
        <location evidence="1">Cell membrane</location>
        <topology evidence="1">Multi-pass membrane protein</topology>
    </subcellularLocation>
</comment>
<keyword evidence="7 8" id="KW-0472">Membrane</keyword>
<dbReference type="Pfam" id="PF13231">
    <property type="entry name" value="PMT_2"/>
    <property type="match status" value="1"/>
</dbReference>
<name>A0ABX1D3V5_9FLAO</name>